<dbReference type="AlphaFoldDB" id="A0A0R1GQ58"/>
<evidence type="ECO:0000313" key="3">
    <source>
        <dbReference type="Proteomes" id="UP000051176"/>
    </source>
</evidence>
<gene>
    <name evidence="2" type="ORF">FD07_GL001107</name>
</gene>
<evidence type="ECO:0000313" key="2">
    <source>
        <dbReference type="EMBL" id="KRK36125.1"/>
    </source>
</evidence>
<accession>A0A0R1GQ58</accession>
<name>A0A0R1GQ58_9LACO</name>
<reference evidence="2 3" key="1">
    <citation type="journal article" date="2015" name="Genome Announc.">
        <title>Expanding the biotechnology potential of lactobacilli through comparative genomics of 213 strains and associated genera.</title>
        <authorList>
            <person name="Sun Z."/>
            <person name="Harris H.M."/>
            <person name="McCann A."/>
            <person name="Guo C."/>
            <person name="Argimon S."/>
            <person name="Zhang W."/>
            <person name="Yang X."/>
            <person name="Jeffery I.B."/>
            <person name="Cooney J.C."/>
            <person name="Kagawa T.F."/>
            <person name="Liu W."/>
            <person name="Song Y."/>
            <person name="Salvetti E."/>
            <person name="Wrobel A."/>
            <person name="Rasinkangas P."/>
            <person name="Parkhill J."/>
            <person name="Rea M.C."/>
            <person name="O'Sullivan O."/>
            <person name="Ritari J."/>
            <person name="Douillard F.P."/>
            <person name="Paul Ross R."/>
            <person name="Yang R."/>
            <person name="Briner A.E."/>
            <person name="Felis G.E."/>
            <person name="de Vos W.M."/>
            <person name="Barrangou R."/>
            <person name="Klaenhammer T.R."/>
            <person name="Caufield P.W."/>
            <person name="Cui Y."/>
            <person name="Zhang H."/>
            <person name="O'Toole P.W."/>
        </authorList>
    </citation>
    <scope>NUCLEOTIDE SEQUENCE [LARGE SCALE GENOMIC DNA]</scope>
    <source>
        <strain evidence="2 3">ATCC 53295</strain>
    </source>
</reference>
<keyword evidence="3" id="KW-1185">Reference proteome</keyword>
<dbReference type="EMBL" id="AZCZ01000029">
    <property type="protein sequence ID" value="KRK36125.1"/>
    <property type="molecule type" value="Genomic_DNA"/>
</dbReference>
<comment type="caution">
    <text evidence="2">The sequence shown here is derived from an EMBL/GenBank/DDBJ whole genome shotgun (WGS) entry which is preliminary data.</text>
</comment>
<dbReference type="Proteomes" id="UP000051176">
    <property type="component" value="Unassembled WGS sequence"/>
</dbReference>
<sequence>MSHDHIIYQASLTPQGDPQITFTPETPDYANVDVFRNLLMLSMQASQDVLHLSDDQFEKLVTDALAEARERRQDNLLTPQDTLKLITKNLMTNKREEFTIPLNDLQDLSNDDDTLTVTTSKFSFSFIDNEAYKQIKKNVPADAVAQIPDALGIDHVLYAYKSNREGVGQLIQYAQAHNLYTEMTTDDDDDEVPDTPEEFDKFMEQEFGYLRNGNDDQPSKSSNIIPFPKR</sequence>
<proteinExistence type="predicted"/>
<evidence type="ECO:0000256" key="1">
    <source>
        <dbReference type="SAM" id="MobiDB-lite"/>
    </source>
</evidence>
<dbReference type="RefSeq" id="WP_020089911.1">
    <property type="nucleotide sequence ID" value="NZ_AZCZ01000029.1"/>
</dbReference>
<organism evidence="2 3">
    <name type="scientific">Levilactobacillus parabrevis ATCC 53295</name>
    <dbReference type="NCBI Taxonomy" id="1267003"/>
    <lineage>
        <taxon>Bacteria</taxon>
        <taxon>Bacillati</taxon>
        <taxon>Bacillota</taxon>
        <taxon>Bacilli</taxon>
        <taxon>Lactobacillales</taxon>
        <taxon>Lactobacillaceae</taxon>
        <taxon>Levilactobacillus</taxon>
    </lineage>
</organism>
<dbReference type="PATRIC" id="fig|1267003.4.peg.1176"/>
<feature type="region of interest" description="Disordered" evidence="1">
    <location>
        <begin position="209"/>
        <end position="230"/>
    </location>
</feature>
<protein>
    <submittedName>
        <fullName evidence="2">Uncharacterized protein</fullName>
    </submittedName>
</protein>
<dbReference type="OrthoDB" id="2289202at2"/>